<accession>A0A0K8V107</accession>
<name>A0A0K8V107_BACLA</name>
<gene>
    <name evidence="1" type="ORF">c7_g3_i5</name>
</gene>
<protein>
    <submittedName>
        <fullName evidence="1">Uncharacterized protein</fullName>
    </submittedName>
</protein>
<proteinExistence type="predicted"/>
<evidence type="ECO:0000313" key="1">
    <source>
        <dbReference type="EMBL" id="JAI32612.1"/>
    </source>
</evidence>
<organism evidence="1">
    <name type="scientific">Bactrocera latifrons</name>
    <name type="common">Malaysian fruit fly</name>
    <name type="synonym">Chaetodacus latifrons</name>
    <dbReference type="NCBI Taxonomy" id="174628"/>
    <lineage>
        <taxon>Eukaryota</taxon>
        <taxon>Metazoa</taxon>
        <taxon>Ecdysozoa</taxon>
        <taxon>Arthropoda</taxon>
        <taxon>Hexapoda</taxon>
        <taxon>Insecta</taxon>
        <taxon>Pterygota</taxon>
        <taxon>Neoptera</taxon>
        <taxon>Endopterygota</taxon>
        <taxon>Diptera</taxon>
        <taxon>Brachycera</taxon>
        <taxon>Muscomorpha</taxon>
        <taxon>Tephritoidea</taxon>
        <taxon>Tephritidae</taxon>
        <taxon>Bactrocera</taxon>
        <taxon>Bactrocera</taxon>
    </lineage>
</organism>
<dbReference type="AlphaFoldDB" id="A0A0K8V107"/>
<reference evidence="1" key="1">
    <citation type="submission" date="2015-06" db="EMBL/GenBank/DDBJ databases">
        <authorList>
            <person name="Hoefler B.C."/>
            <person name="Straight P.D."/>
        </authorList>
    </citation>
    <scope>NUCLEOTIDE SEQUENCE</scope>
</reference>
<dbReference type="OrthoDB" id="8037270at2759"/>
<sequence length="150" mass="16756">MGGRVVQNSNRICPITLFSPKADKRIQAEAIVLPQLTNMLPSYHINSKHWQKVSHLKLADPNCNTPAQIDLLLGSDLIPQIILEGIEKITNTLLAQNTIFGWVLSGLVAEPVATMTTQVEEISNEYLNSQLRKFWEVEELPPISITTPED</sequence>
<dbReference type="EMBL" id="GDHF01019702">
    <property type="protein sequence ID" value="JAI32612.1"/>
    <property type="molecule type" value="Transcribed_RNA"/>
</dbReference>